<dbReference type="Proteomes" id="UP000000814">
    <property type="component" value="Chromosome"/>
</dbReference>
<keyword evidence="2" id="KW-1185">Reference proteome</keyword>
<dbReference type="STRING" id="272562.CA_C3599"/>
<evidence type="ECO:0000313" key="1">
    <source>
        <dbReference type="EMBL" id="AAK81522.1"/>
    </source>
</evidence>
<dbReference type="KEGG" id="cac:CA_C3599"/>
<reference evidence="1 2" key="1">
    <citation type="journal article" date="2001" name="J. Bacteriol.">
        <title>Genome sequence and comparative analysis of the solvent-producing bacterium Clostridium acetobutylicum.</title>
        <authorList>
            <person name="Nolling J."/>
            <person name="Breton G."/>
            <person name="Omelchenko M.V."/>
            <person name="Makarova K.S."/>
            <person name="Zeng Q."/>
            <person name="Gibson R."/>
            <person name="Lee H.M."/>
            <person name="Dubois J."/>
            <person name="Qiu D."/>
            <person name="Hitti J."/>
            <person name="Wolf Y.I."/>
            <person name="Tatusov R.L."/>
            <person name="Sabathe F."/>
            <person name="Doucette-Stamm L."/>
            <person name="Soucaille P."/>
            <person name="Daly M.J."/>
            <person name="Bennett G.N."/>
            <person name="Koonin E.V."/>
            <person name="Smith D.R."/>
        </authorList>
    </citation>
    <scope>NUCLEOTIDE SEQUENCE [LARGE SCALE GENOMIC DNA]</scope>
    <source>
        <strain evidence="2">ATCC 824 / DSM 792 / JCM 1419 / LMG 5710 / VKM B-1787</strain>
    </source>
</reference>
<evidence type="ECO:0000313" key="2">
    <source>
        <dbReference type="Proteomes" id="UP000000814"/>
    </source>
</evidence>
<proteinExistence type="predicted"/>
<dbReference type="PIR" id="G97341">
    <property type="entry name" value="G97341"/>
</dbReference>
<dbReference type="EMBL" id="AE001437">
    <property type="protein sequence ID" value="AAK81522.1"/>
    <property type="molecule type" value="Genomic_DNA"/>
</dbReference>
<dbReference type="PATRIC" id="fig|272562.8.peg.3789"/>
<name>Q97D81_CLOAB</name>
<gene>
    <name evidence="1" type="ordered locus">CA_C3599</name>
</gene>
<organism evidence="1 2">
    <name type="scientific">Clostridium acetobutylicum (strain ATCC 824 / DSM 792 / JCM 1419 / IAM 19013 / LMG 5710 / NBRC 13948 / NRRL B-527 / VKM B-1787 / 2291 / W)</name>
    <dbReference type="NCBI Taxonomy" id="272562"/>
    <lineage>
        <taxon>Bacteria</taxon>
        <taxon>Bacillati</taxon>
        <taxon>Bacillota</taxon>
        <taxon>Clostridia</taxon>
        <taxon>Eubacteriales</taxon>
        <taxon>Clostridiaceae</taxon>
        <taxon>Clostridium</taxon>
    </lineage>
</organism>
<sequence length="63" mass="7317">MQPKKDFRQELFLVLYKIYAELSLFFYSGELQGAREMFITTAKCSFAVNFFVPNKAPGKGKRD</sequence>
<dbReference type="HOGENOM" id="CLU_2877722_0_0_9"/>
<dbReference type="AlphaFoldDB" id="Q97D81"/>
<protein>
    <submittedName>
        <fullName evidence="1">Uncharacterized protein</fullName>
    </submittedName>
</protein>
<accession>Q97D81</accession>
<dbReference type="OrthoDB" id="9904443at2"/>